<keyword evidence="3" id="KW-0723">Serine/threonine-protein kinase</keyword>
<sequence>MNLTTSNFLIFLTFFLTLLPNFSSSKPMNCSDTSRLCTSFLAFKPNQNQSFSVIQSMFDVIPADITADTSGGYIYVKKNCSCLTTTHQYATNTTFTIRQNDGYVYDAVVSSYSGLAFPLNTSRESRAGAVVSVQLLCGCSSGLWNYLMSYIAVDGDSVQSLSSRFGVSMDRIEDANGMLNPDNFTAGDLLYIPLDSVPGEPYETKKINPPAPSPAPSSAINSNISADQVNHTAKSGGHVPYIWIVGGLGVVLALLVMCILVCICLRSSSCSSSDEDGNGHNFQILRKSGFFCGSGRYNCCRSGDFRQTNGDTQSHHQVVAIPKAIGDGMFEIEKPMVFTYEEIRAATDEFSDSNLLGHGNYGSVYFGLLREQEVAVKRMTATKTKEFAAEMKVLCKVHHSNLVELIGYAATIDELFVVYEYVQKGMLKNHLHDPQSKGNTPLSWIMRNQIALDAARGLEYIHEHTKTHYVHRDIKTSNILLDEAFRAKISDFGLAKLVEKTGEGEISVTKVVGTYGYLAPEYLSDGRATSKSDVYAFGVVLFEIISGREAVIRTEAMGTKNPERRPLASIMLAALKNSPDSMNMSSLKEFIDPNMMDLYPHDCLFKIAMLAKQCVDDDPILRPNMKQVVISLSQILLSSIEWEATLAGNSQVFSGLVQGR</sequence>
<dbReference type="FunFam" id="3.30.200.20:FF:000526">
    <property type="entry name" value="Kinase family protein"/>
    <property type="match status" value="1"/>
</dbReference>
<dbReference type="FunFam" id="1.10.510.10:FF:000468">
    <property type="entry name" value="PTI1-like tyrosine-protein kinase 3"/>
    <property type="match status" value="1"/>
</dbReference>
<gene>
    <name evidence="18" type="ORF">CARUB_v10008527mg</name>
</gene>
<dbReference type="GO" id="GO:0005524">
    <property type="term" value="F:ATP binding"/>
    <property type="evidence" value="ECO:0007669"/>
    <property type="project" value="UniProtKB-UniRule"/>
</dbReference>
<keyword evidence="11 14" id="KW-0472">Membrane</keyword>
<dbReference type="OrthoDB" id="1668230at2759"/>
<dbReference type="GO" id="GO:1901701">
    <property type="term" value="P:cellular response to oxygen-containing compound"/>
    <property type="evidence" value="ECO:0007669"/>
    <property type="project" value="UniProtKB-ARBA"/>
</dbReference>
<dbReference type="Pfam" id="PF07714">
    <property type="entry name" value="PK_Tyr_Ser-Thr"/>
    <property type="match status" value="1"/>
</dbReference>
<dbReference type="SUPFAM" id="SSF54106">
    <property type="entry name" value="LysM domain"/>
    <property type="match status" value="1"/>
</dbReference>
<evidence type="ECO:0000256" key="5">
    <source>
        <dbReference type="ARBA" id="ARBA00022692"/>
    </source>
</evidence>
<dbReference type="SMART" id="SM00220">
    <property type="entry name" value="S_TKc"/>
    <property type="match status" value="1"/>
</dbReference>
<feature type="transmembrane region" description="Helical" evidence="14">
    <location>
        <begin position="241"/>
        <end position="265"/>
    </location>
</feature>
<feature type="domain" description="LysM" evidence="17">
    <location>
        <begin position="148"/>
        <end position="192"/>
    </location>
</feature>
<dbReference type="InterPro" id="IPR000719">
    <property type="entry name" value="Prot_kinase_dom"/>
</dbReference>
<dbReference type="AlphaFoldDB" id="R0GM16"/>
<evidence type="ECO:0008006" key="20">
    <source>
        <dbReference type="Google" id="ProtNLM"/>
    </source>
</evidence>
<dbReference type="KEGG" id="crb:17898884"/>
<keyword evidence="9 13" id="KW-0067">ATP-binding</keyword>
<evidence type="ECO:0000259" key="17">
    <source>
        <dbReference type="PROSITE" id="PS51782"/>
    </source>
</evidence>
<organism evidence="18 19">
    <name type="scientific">Capsella rubella</name>
    <dbReference type="NCBI Taxonomy" id="81985"/>
    <lineage>
        <taxon>Eukaryota</taxon>
        <taxon>Viridiplantae</taxon>
        <taxon>Streptophyta</taxon>
        <taxon>Embryophyta</taxon>
        <taxon>Tracheophyta</taxon>
        <taxon>Spermatophyta</taxon>
        <taxon>Magnoliopsida</taxon>
        <taxon>eudicotyledons</taxon>
        <taxon>Gunneridae</taxon>
        <taxon>Pentapetalae</taxon>
        <taxon>rosids</taxon>
        <taxon>malvids</taxon>
        <taxon>Brassicales</taxon>
        <taxon>Brassicaceae</taxon>
        <taxon>Camelineae</taxon>
        <taxon>Capsella</taxon>
    </lineage>
</organism>
<comment type="subcellular location">
    <subcellularLocation>
        <location evidence="1">Cell membrane</location>
        <topology evidence="1">Single-pass membrane protein</topology>
    </subcellularLocation>
</comment>
<evidence type="ECO:0000256" key="9">
    <source>
        <dbReference type="ARBA" id="ARBA00022840"/>
    </source>
</evidence>
<keyword evidence="7 13" id="KW-0547">Nucleotide-binding</keyword>
<dbReference type="PANTHER" id="PTHR46204:SF10">
    <property type="entry name" value="LYSM DOMAIN RECEPTOR-LIKE KINASE 3"/>
    <property type="match status" value="1"/>
</dbReference>
<keyword evidence="4" id="KW-0808">Transferase</keyword>
<keyword evidence="5 14" id="KW-0812">Transmembrane</keyword>
<dbReference type="PANTHER" id="PTHR46204">
    <property type="entry name" value="CHITIN ELICITOR RECEPTOR KINASE 1-RELATED"/>
    <property type="match status" value="1"/>
</dbReference>
<dbReference type="InterPro" id="IPR011009">
    <property type="entry name" value="Kinase-like_dom_sf"/>
</dbReference>
<dbReference type="Pfam" id="PF23473">
    <property type="entry name" value="LysM3_LYK4_5"/>
    <property type="match status" value="1"/>
</dbReference>
<evidence type="ECO:0000256" key="4">
    <source>
        <dbReference type="ARBA" id="ARBA00022679"/>
    </source>
</evidence>
<dbReference type="SUPFAM" id="SSF56112">
    <property type="entry name" value="Protein kinase-like (PK-like)"/>
    <property type="match status" value="1"/>
</dbReference>
<evidence type="ECO:0000256" key="12">
    <source>
        <dbReference type="ARBA" id="ARBA00023157"/>
    </source>
</evidence>
<evidence type="ECO:0000256" key="3">
    <source>
        <dbReference type="ARBA" id="ARBA00022527"/>
    </source>
</evidence>
<keyword evidence="12" id="KW-1015">Disulfide bond</keyword>
<evidence type="ECO:0000313" key="19">
    <source>
        <dbReference type="Proteomes" id="UP000029121"/>
    </source>
</evidence>
<dbReference type="GO" id="GO:0005886">
    <property type="term" value="C:plasma membrane"/>
    <property type="evidence" value="ECO:0007669"/>
    <property type="project" value="UniProtKB-SubCell"/>
</dbReference>
<dbReference type="InterPro" id="IPR017441">
    <property type="entry name" value="Protein_kinase_ATP_BS"/>
</dbReference>
<evidence type="ECO:0000256" key="1">
    <source>
        <dbReference type="ARBA" id="ARBA00004162"/>
    </source>
</evidence>
<dbReference type="EMBL" id="KB870805">
    <property type="protein sequence ID" value="EOA36821.1"/>
    <property type="molecule type" value="Genomic_DNA"/>
</dbReference>
<reference evidence="19" key="1">
    <citation type="journal article" date="2013" name="Nat. Genet.">
        <title>The Capsella rubella genome and the genomic consequences of rapid mating system evolution.</title>
        <authorList>
            <person name="Slotte T."/>
            <person name="Hazzouri K.M."/>
            <person name="Agren J.A."/>
            <person name="Koenig D."/>
            <person name="Maumus F."/>
            <person name="Guo Y.L."/>
            <person name="Steige K."/>
            <person name="Platts A.E."/>
            <person name="Escobar J.S."/>
            <person name="Newman L.K."/>
            <person name="Wang W."/>
            <person name="Mandakova T."/>
            <person name="Vello E."/>
            <person name="Smith L.M."/>
            <person name="Henz S.R."/>
            <person name="Steffen J."/>
            <person name="Takuno S."/>
            <person name="Brandvain Y."/>
            <person name="Coop G."/>
            <person name="Andolfatto P."/>
            <person name="Hu T.T."/>
            <person name="Blanchette M."/>
            <person name="Clark R.M."/>
            <person name="Quesneville H."/>
            <person name="Nordborg M."/>
            <person name="Gaut B.S."/>
            <person name="Lysak M.A."/>
            <person name="Jenkins J."/>
            <person name="Grimwood J."/>
            <person name="Chapman J."/>
            <person name="Prochnik S."/>
            <person name="Shu S."/>
            <person name="Rokhsar D."/>
            <person name="Schmutz J."/>
            <person name="Weigel D."/>
            <person name="Wright S.I."/>
        </authorList>
    </citation>
    <scope>NUCLEOTIDE SEQUENCE [LARGE SCALE GENOMIC DNA]</scope>
    <source>
        <strain evidence="19">cv. Monte Gargano</strain>
    </source>
</reference>
<dbReference type="SMART" id="SM00257">
    <property type="entry name" value="LysM"/>
    <property type="match status" value="1"/>
</dbReference>
<keyword evidence="19" id="KW-1185">Reference proteome</keyword>
<proteinExistence type="predicted"/>
<dbReference type="GO" id="GO:0019199">
    <property type="term" value="F:transmembrane receptor protein kinase activity"/>
    <property type="evidence" value="ECO:0007669"/>
    <property type="project" value="InterPro"/>
</dbReference>
<evidence type="ECO:0000256" key="7">
    <source>
        <dbReference type="ARBA" id="ARBA00022741"/>
    </source>
</evidence>
<keyword evidence="2" id="KW-1003">Cell membrane</keyword>
<protein>
    <recommendedName>
        <fullName evidence="20">Protein kinase domain-containing protein</fullName>
    </recommendedName>
</protein>
<evidence type="ECO:0000256" key="15">
    <source>
        <dbReference type="SAM" id="SignalP"/>
    </source>
</evidence>
<evidence type="ECO:0000256" key="14">
    <source>
        <dbReference type="SAM" id="Phobius"/>
    </source>
</evidence>
<evidence type="ECO:0000256" key="10">
    <source>
        <dbReference type="ARBA" id="ARBA00022989"/>
    </source>
</evidence>
<evidence type="ECO:0000256" key="13">
    <source>
        <dbReference type="PROSITE-ProRule" id="PRU10141"/>
    </source>
</evidence>
<evidence type="ECO:0000256" key="2">
    <source>
        <dbReference type="ARBA" id="ARBA00022475"/>
    </source>
</evidence>
<dbReference type="GO" id="GO:0045087">
    <property type="term" value="P:innate immune response"/>
    <property type="evidence" value="ECO:0007669"/>
    <property type="project" value="InterPro"/>
</dbReference>
<dbReference type="CDD" id="cd00118">
    <property type="entry name" value="LysM"/>
    <property type="match status" value="1"/>
</dbReference>
<feature type="domain" description="Protein kinase" evidence="16">
    <location>
        <begin position="350"/>
        <end position="637"/>
    </location>
</feature>
<keyword evidence="10 14" id="KW-1133">Transmembrane helix</keyword>
<dbReference type="InterPro" id="IPR001245">
    <property type="entry name" value="Ser-Thr/Tyr_kinase_cat_dom"/>
</dbReference>
<feature type="chain" id="PRO_5004342023" description="Protein kinase domain-containing protein" evidence="15">
    <location>
        <begin position="26"/>
        <end position="660"/>
    </location>
</feature>
<dbReference type="eggNOG" id="ENOG502QR6F">
    <property type="taxonomic scope" value="Eukaryota"/>
</dbReference>
<dbReference type="STRING" id="81985.R0GM16"/>
<dbReference type="InterPro" id="IPR036779">
    <property type="entry name" value="LysM_dom_sf"/>
</dbReference>
<dbReference type="PROSITE" id="PS00108">
    <property type="entry name" value="PROTEIN_KINASE_ST"/>
    <property type="match status" value="1"/>
</dbReference>
<dbReference type="PROSITE" id="PS00107">
    <property type="entry name" value="PROTEIN_KINASE_ATP"/>
    <property type="match status" value="1"/>
</dbReference>
<evidence type="ECO:0000259" key="16">
    <source>
        <dbReference type="PROSITE" id="PS50011"/>
    </source>
</evidence>
<keyword evidence="8" id="KW-0418">Kinase</keyword>
<name>R0GM16_9BRAS</name>
<feature type="signal peptide" evidence="15">
    <location>
        <begin position="1"/>
        <end position="25"/>
    </location>
</feature>
<evidence type="ECO:0000256" key="8">
    <source>
        <dbReference type="ARBA" id="ARBA00022777"/>
    </source>
</evidence>
<dbReference type="InterPro" id="IPR018392">
    <property type="entry name" value="LysM"/>
</dbReference>
<dbReference type="GO" id="GO:0004674">
    <property type="term" value="F:protein serine/threonine kinase activity"/>
    <property type="evidence" value="ECO:0007669"/>
    <property type="project" value="UniProtKB-KW"/>
</dbReference>
<dbReference type="InterPro" id="IPR044812">
    <property type="entry name" value="CERK1/LYK3-like"/>
</dbReference>
<evidence type="ECO:0000256" key="11">
    <source>
        <dbReference type="ARBA" id="ARBA00023136"/>
    </source>
</evidence>
<dbReference type="Gene3D" id="1.10.510.10">
    <property type="entry name" value="Transferase(Phosphotransferase) domain 1"/>
    <property type="match status" value="1"/>
</dbReference>
<dbReference type="InterPro" id="IPR056563">
    <property type="entry name" value="LysM3_LYK4_5"/>
</dbReference>
<dbReference type="Gene3D" id="3.10.350.10">
    <property type="entry name" value="LysM domain"/>
    <property type="match status" value="1"/>
</dbReference>
<feature type="binding site" evidence="13">
    <location>
        <position position="377"/>
    </location>
    <ligand>
        <name>ATP</name>
        <dbReference type="ChEBI" id="CHEBI:30616"/>
    </ligand>
</feature>
<dbReference type="PROSITE" id="PS50011">
    <property type="entry name" value="PROTEIN_KINASE_DOM"/>
    <property type="match status" value="1"/>
</dbReference>
<keyword evidence="6 15" id="KW-0732">Signal</keyword>
<accession>R0GM16</accession>
<dbReference type="PROSITE" id="PS51782">
    <property type="entry name" value="LYSM"/>
    <property type="match status" value="1"/>
</dbReference>
<dbReference type="Gene3D" id="3.30.200.20">
    <property type="entry name" value="Phosphorylase Kinase, domain 1"/>
    <property type="match status" value="1"/>
</dbReference>
<dbReference type="Proteomes" id="UP000029121">
    <property type="component" value="Unassembled WGS sequence"/>
</dbReference>
<evidence type="ECO:0000256" key="6">
    <source>
        <dbReference type="ARBA" id="ARBA00022729"/>
    </source>
</evidence>
<dbReference type="InterPro" id="IPR008271">
    <property type="entry name" value="Ser/Thr_kinase_AS"/>
</dbReference>
<evidence type="ECO:0000313" key="18">
    <source>
        <dbReference type="EMBL" id="EOA36821.1"/>
    </source>
</evidence>